<feature type="compositionally biased region" description="Acidic residues" evidence="6">
    <location>
        <begin position="18"/>
        <end position="33"/>
    </location>
</feature>
<dbReference type="eggNOG" id="COG0805">
    <property type="taxonomic scope" value="Bacteria"/>
</dbReference>
<dbReference type="HAMAP" id="MF_00902">
    <property type="entry name" value="TatC"/>
    <property type="match status" value="1"/>
</dbReference>
<dbReference type="STRING" id="488538.SAR116_0413"/>
<dbReference type="PRINTS" id="PR01840">
    <property type="entry name" value="TATCFAMILY"/>
</dbReference>
<keyword evidence="4 5" id="KW-0472">Membrane</keyword>
<dbReference type="KEGG" id="apb:SAR116_0413"/>
<keyword evidence="5" id="KW-0813">Transport</keyword>
<organism evidence="7 8">
    <name type="scientific">Puniceispirillum marinum (strain IMCC1322)</name>
    <dbReference type="NCBI Taxonomy" id="488538"/>
    <lineage>
        <taxon>Bacteria</taxon>
        <taxon>Pseudomonadati</taxon>
        <taxon>Pseudomonadota</taxon>
        <taxon>Alphaproteobacteria</taxon>
        <taxon>Candidatus Puniceispirillales</taxon>
        <taxon>Candidatus Puniceispirillaceae</taxon>
        <taxon>Candidatus Puniceispirillum</taxon>
    </lineage>
</organism>
<keyword evidence="3 5" id="KW-1133">Transmembrane helix</keyword>
<dbReference type="GO" id="GO:0033281">
    <property type="term" value="C:TAT protein transport complex"/>
    <property type="evidence" value="ECO:0007669"/>
    <property type="project" value="UniProtKB-UniRule"/>
</dbReference>
<protein>
    <recommendedName>
        <fullName evidence="5">Sec-independent protein translocase protein TatC</fullName>
    </recommendedName>
</protein>
<feature type="compositionally biased region" description="Basic and acidic residues" evidence="6">
    <location>
        <begin position="8"/>
        <end position="17"/>
    </location>
</feature>
<dbReference type="GO" id="GO:0065002">
    <property type="term" value="P:intracellular protein transmembrane transport"/>
    <property type="evidence" value="ECO:0007669"/>
    <property type="project" value="TreeGrafter"/>
</dbReference>
<dbReference type="GO" id="GO:0009977">
    <property type="term" value="F:proton motive force dependent protein transmembrane transporter activity"/>
    <property type="evidence" value="ECO:0007669"/>
    <property type="project" value="TreeGrafter"/>
</dbReference>
<evidence type="ECO:0000313" key="7">
    <source>
        <dbReference type="EMBL" id="ADE38656.1"/>
    </source>
</evidence>
<comment type="caution">
    <text evidence="5">Lacks conserved residue(s) required for the propagation of feature annotation.</text>
</comment>
<keyword evidence="5" id="KW-0653">Protein transport</keyword>
<feature type="transmembrane region" description="Helical" evidence="5">
    <location>
        <begin position="265"/>
        <end position="298"/>
    </location>
</feature>
<evidence type="ECO:0000256" key="1">
    <source>
        <dbReference type="ARBA" id="ARBA00004141"/>
    </source>
</evidence>
<evidence type="ECO:0000256" key="4">
    <source>
        <dbReference type="ARBA" id="ARBA00023136"/>
    </source>
</evidence>
<feature type="transmembrane region" description="Helical" evidence="5">
    <location>
        <begin position="231"/>
        <end position="253"/>
    </location>
</feature>
<evidence type="ECO:0000256" key="6">
    <source>
        <dbReference type="SAM" id="MobiDB-lite"/>
    </source>
</evidence>
<reference evidence="7 8" key="1">
    <citation type="journal article" date="2010" name="J. Bacteriol.">
        <title>Complete genome sequence of "Candidatus Puniceispirillum marinum" IMCC1322, a representative of the SAR116 clade in the Alphaproteobacteria.</title>
        <authorList>
            <person name="Oh H.M."/>
            <person name="Kwon K.K."/>
            <person name="Kang I."/>
            <person name="Kang S.G."/>
            <person name="Lee J.H."/>
            <person name="Kim S.J."/>
            <person name="Cho J.C."/>
        </authorList>
    </citation>
    <scope>NUCLEOTIDE SEQUENCE [LARGE SCALE GENOMIC DNA]</scope>
    <source>
        <strain evidence="7 8">IMCC1322</strain>
    </source>
</reference>
<dbReference type="PANTHER" id="PTHR30371">
    <property type="entry name" value="SEC-INDEPENDENT PROTEIN TRANSLOCASE PROTEIN TATC"/>
    <property type="match status" value="1"/>
</dbReference>
<keyword evidence="5" id="KW-0811">Translocation</keyword>
<feature type="region of interest" description="Disordered" evidence="6">
    <location>
        <begin position="1"/>
        <end position="52"/>
    </location>
</feature>
<keyword evidence="7" id="KW-0548">Nucleotidyltransferase</keyword>
<feature type="transmembrane region" description="Helical" evidence="5">
    <location>
        <begin position="138"/>
        <end position="159"/>
    </location>
</feature>
<feature type="transmembrane region" description="Helical" evidence="5">
    <location>
        <begin position="73"/>
        <end position="93"/>
    </location>
</feature>
<dbReference type="NCBIfam" id="TIGR00945">
    <property type="entry name" value="tatC"/>
    <property type="match status" value="1"/>
</dbReference>
<comment type="function">
    <text evidence="5">Part of the twin-arginine translocation (Tat) system that transports large folded proteins containing a characteristic twin-arginine motif in their signal peptide across membranes. Together with TatB, TatC is part of a receptor directly interacting with Tat signal peptides.</text>
</comment>
<proteinExistence type="inferred from homology"/>
<feature type="transmembrane region" description="Helical" evidence="5">
    <location>
        <begin position="171"/>
        <end position="193"/>
    </location>
</feature>
<keyword evidence="5" id="KW-0997">Cell inner membrane</keyword>
<dbReference type="EMBL" id="CP001751">
    <property type="protein sequence ID" value="ADE38656.1"/>
    <property type="molecule type" value="Genomic_DNA"/>
</dbReference>
<feature type="compositionally biased region" description="Acidic residues" evidence="6">
    <location>
        <begin position="43"/>
        <end position="52"/>
    </location>
</feature>
<dbReference type="GO" id="GO:0043953">
    <property type="term" value="P:protein transport by the Tat complex"/>
    <property type="evidence" value="ECO:0007669"/>
    <property type="project" value="UniProtKB-UniRule"/>
</dbReference>
<dbReference type="Proteomes" id="UP000007460">
    <property type="component" value="Chromosome"/>
</dbReference>
<sequence length="316" mass="35088">MAKPPKKNKADNQKPEIIDETTADVEMDDDVQNDDASSHDDYETNIDDDTQTYDDGEVKMSLVAHLTELRNRLGIAIAAFIILFLICVAPIPGTDNSSIAYHVFIFLQAPLADVMEARGGGRMIFTALHEGFFTQIKVGFFTALCVTFPIMSMQIWRFIAPGLYKNEKQAFLPFLIATPVLFLMGAAMVYYVVTPLAWNFFISFEMAASEGALAIEVEPRISEYLSLVMRLIFAFGLAFELPVVLLLLARAGLVTPEGLAEKRKIAIVIAFVAAAILTPPDIISQVLLATPIIILYELSIFGAKIMNKRQYDEFDD</sequence>
<dbReference type="PANTHER" id="PTHR30371:SF0">
    <property type="entry name" value="SEC-INDEPENDENT PROTEIN TRANSLOCASE PROTEIN TATC, CHLOROPLASTIC-RELATED"/>
    <property type="match status" value="1"/>
</dbReference>
<keyword evidence="8" id="KW-1185">Reference proteome</keyword>
<keyword evidence="2 5" id="KW-0812">Transmembrane</keyword>
<dbReference type="RefSeq" id="WP_013045286.1">
    <property type="nucleotide sequence ID" value="NC_014010.1"/>
</dbReference>
<dbReference type="AlphaFoldDB" id="D5BQU2"/>
<keyword evidence="5" id="KW-1003">Cell membrane</keyword>
<dbReference type="InterPro" id="IPR019820">
    <property type="entry name" value="Sec-indep_translocase_CS"/>
</dbReference>
<comment type="subunit">
    <text evidence="5">The Tat system comprises two distinct complexes: a TatABC complex, containing multiple copies of TatA, TatB and TatC subunits, and a separate TatA complex, containing only TatA subunits. Substrates initially bind to the TatABC complex, which probably triggers association of the separate TatA complex to form the active translocon.</text>
</comment>
<evidence type="ECO:0000256" key="2">
    <source>
        <dbReference type="ARBA" id="ARBA00022692"/>
    </source>
</evidence>
<evidence type="ECO:0000313" key="8">
    <source>
        <dbReference type="Proteomes" id="UP000007460"/>
    </source>
</evidence>
<dbReference type="PROSITE" id="PS01218">
    <property type="entry name" value="TATC"/>
    <property type="match status" value="1"/>
</dbReference>
<evidence type="ECO:0000256" key="5">
    <source>
        <dbReference type="HAMAP-Rule" id="MF_00902"/>
    </source>
</evidence>
<dbReference type="InterPro" id="IPR002033">
    <property type="entry name" value="TatC"/>
</dbReference>
<dbReference type="GO" id="GO:0016779">
    <property type="term" value="F:nucleotidyltransferase activity"/>
    <property type="evidence" value="ECO:0007669"/>
    <property type="project" value="UniProtKB-KW"/>
</dbReference>
<evidence type="ECO:0000256" key="3">
    <source>
        <dbReference type="ARBA" id="ARBA00022989"/>
    </source>
</evidence>
<dbReference type="HOGENOM" id="CLU_031942_1_0_5"/>
<name>D5BQU2_PUNMI</name>
<comment type="subcellular location">
    <subcellularLocation>
        <location evidence="5">Cell inner membrane</location>
        <topology evidence="5">Multi-pass membrane protein</topology>
    </subcellularLocation>
    <subcellularLocation>
        <location evidence="1">Membrane</location>
        <topology evidence="1">Multi-pass membrane protein</topology>
    </subcellularLocation>
</comment>
<comment type="similarity">
    <text evidence="5">Belongs to the TatC family.</text>
</comment>
<keyword evidence="7" id="KW-0808">Transferase</keyword>
<accession>D5BQU2</accession>
<gene>
    <name evidence="5" type="primary">tatC</name>
    <name evidence="7" type="ordered locus">SAR116_0413</name>
</gene>
<dbReference type="Pfam" id="PF00902">
    <property type="entry name" value="TatC"/>
    <property type="match status" value="1"/>
</dbReference>